<keyword evidence="1" id="KW-1133">Transmembrane helix</keyword>
<keyword evidence="1" id="KW-0472">Membrane</keyword>
<proteinExistence type="predicted"/>
<dbReference type="OrthoDB" id="771506at2"/>
<evidence type="ECO:0000313" key="2">
    <source>
        <dbReference type="EMBL" id="PSK91531.1"/>
    </source>
</evidence>
<evidence type="ECO:0000313" key="3">
    <source>
        <dbReference type="Proteomes" id="UP000240572"/>
    </source>
</evidence>
<organism evidence="2 3">
    <name type="scientific">Taibaiella chishuiensis</name>
    <dbReference type="NCBI Taxonomy" id="1434707"/>
    <lineage>
        <taxon>Bacteria</taxon>
        <taxon>Pseudomonadati</taxon>
        <taxon>Bacteroidota</taxon>
        <taxon>Chitinophagia</taxon>
        <taxon>Chitinophagales</taxon>
        <taxon>Chitinophagaceae</taxon>
        <taxon>Taibaiella</taxon>
    </lineage>
</organism>
<accession>A0A2P8D2T7</accession>
<keyword evidence="1" id="KW-0812">Transmembrane</keyword>
<evidence type="ECO:0000256" key="1">
    <source>
        <dbReference type="SAM" id="Phobius"/>
    </source>
</evidence>
<dbReference type="EMBL" id="PYGD01000005">
    <property type="protein sequence ID" value="PSK91531.1"/>
    <property type="molecule type" value="Genomic_DNA"/>
</dbReference>
<sequence>MKEKNNLSALSTEDLLKRRNLLKSVLIAFAVLWLLMIGVSIFLLLNKARATTFFPMIILPLTLLPALIQMNAVNKELKARDAAGKS</sequence>
<dbReference type="RefSeq" id="WP_106523429.1">
    <property type="nucleotide sequence ID" value="NZ_PYGD01000005.1"/>
</dbReference>
<gene>
    <name evidence="2" type="ORF">B0I18_105114</name>
</gene>
<comment type="caution">
    <text evidence="2">The sequence shown here is derived from an EMBL/GenBank/DDBJ whole genome shotgun (WGS) entry which is preliminary data.</text>
</comment>
<name>A0A2P8D2T7_9BACT</name>
<reference evidence="2 3" key="1">
    <citation type="submission" date="2018-03" db="EMBL/GenBank/DDBJ databases">
        <title>Genomic Encyclopedia of Type Strains, Phase III (KMG-III): the genomes of soil and plant-associated and newly described type strains.</title>
        <authorList>
            <person name="Whitman W."/>
        </authorList>
    </citation>
    <scope>NUCLEOTIDE SEQUENCE [LARGE SCALE GENOMIC DNA]</scope>
    <source>
        <strain evidence="2 3">CGMCC 1.12700</strain>
    </source>
</reference>
<dbReference type="Proteomes" id="UP000240572">
    <property type="component" value="Unassembled WGS sequence"/>
</dbReference>
<keyword evidence="3" id="KW-1185">Reference proteome</keyword>
<protein>
    <recommendedName>
        <fullName evidence="4">Redox-active disulfide protein 2</fullName>
    </recommendedName>
</protein>
<feature type="transmembrane region" description="Helical" evidence="1">
    <location>
        <begin position="50"/>
        <end position="68"/>
    </location>
</feature>
<evidence type="ECO:0008006" key="4">
    <source>
        <dbReference type="Google" id="ProtNLM"/>
    </source>
</evidence>
<feature type="transmembrane region" description="Helical" evidence="1">
    <location>
        <begin position="21"/>
        <end position="44"/>
    </location>
</feature>
<dbReference type="AlphaFoldDB" id="A0A2P8D2T7"/>